<comment type="function">
    <text evidence="6 9">Catalyzes cyclization of the linear tetrapyrrole, hydroxymethylbilane, to the macrocyclic uroporphyrinogen III.</text>
</comment>
<keyword evidence="5 9" id="KW-0627">Porphyrin biosynthesis</keyword>
<dbReference type="CDD" id="cd06578">
    <property type="entry name" value="HemD"/>
    <property type="match status" value="1"/>
</dbReference>
<evidence type="ECO:0000256" key="9">
    <source>
        <dbReference type="RuleBase" id="RU366031"/>
    </source>
</evidence>
<evidence type="ECO:0000313" key="11">
    <source>
        <dbReference type="EMBL" id="MCL1632898.1"/>
    </source>
</evidence>
<evidence type="ECO:0000256" key="1">
    <source>
        <dbReference type="ARBA" id="ARBA00004772"/>
    </source>
</evidence>
<comment type="catalytic activity">
    <reaction evidence="8 9">
        <text>hydroxymethylbilane = uroporphyrinogen III + H2O</text>
        <dbReference type="Rhea" id="RHEA:18965"/>
        <dbReference type="ChEBI" id="CHEBI:15377"/>
        <dbReference type="ChEBI" id="CHEBI:57308"/>
        <dbReference type="ChEBI" id="CHEBI:57845"/>
        <dbReference type="EC" id="4.2.1.75"/>
    </reaction>
</comment>
<evidence type="ECO:0000259" key="10">
    <source>
        <dbReference type="Pfam" id="PF02602"/>
    </source>
</evidence>
<dbReference type="EC" id="4.2.1.75" evidence="3 9"/>
<dbReference type="InterPro" id="IPR003754">
    <property type="entry name" value="4pyrrol_synth_uPrphyn_synth"/>
</dbReference>
<evidence type="ECO:0000256" key="5">
    <source>
        <dbReference type="ARBA" id="ARBA00023244"/>
    </source>
</evidence>
<dbReference type="PANTHER" id="PTHR38042">
    <property type="entry name" value="UROPORPHYRINOGEN-III SYNTHASE, CHLOROPLASTIC"/>
    <property type="match status" value="1"/>
</dbReference>
<feature type="domain" description="Tetrapyrrole biosynthesis uroporphyrinogen III synthase" evidence="10">
    <location>
        <begin position="29"/>
        <end position="252"/>
    </location>
</feature>
<dbReference type="SUPFAM" id="SSF69618">
    <property type="entry name" value="HemD-like"/>
    <property type="match status" value="1"/>
</dbReference>
<evidence type="ECO:0000256" key="2">
    <source>
        <dbReference type="ARBA" id="ARBA00008133"/>
    </source>
</evidence>
<dbReference type="PANTHER" id="PTHR38042:SF1">
    <property type="entry name" value="UROPORPHYRINOGEN-III SYNTHASE, CHLOROPLASTIC"/>
    <property type="match status" value="1"/>
</dbReference>
<dbReference type="Pfam" id="PF02602">
    <property type="entry name" value="HEM4"/>
    <property type="match status" value="1"/>
</dbReference>
<evidence type="ECO:0000256" key="4">
    <source>
        <dbReference type="ARBA" id="ARBA00023239"/>
    </source>
</evidence>
<reference evidence="11 12" key="1">
    <citation type="submission" date="2022-05" db="EMBL/GenBank/DDBJ databases">
        <title>Sporolactobacillus sp nov CPB3-1, isolated from tree bark (Mangifera indica L.).</title>
        <authorList>
            <person name="Phuengjayaem S."/>
            <person name="Tanasupawat S."/>
        </authorList>
    </citation>
    <scope>NUCLEOTIDE SEQUENCE [LARGE SCALE GENOMIC DNA]</scope>
    <source>
        <strain evidence="11 12">CPB3-1</strain>
    </source>
</reference>
<evidence type="ECO:0000256" key="6">
    <source>
        <dbReference type="ARBA" id="ARBA00037589"/>
    </source>
</evidence>
<sequence length="270" mass="29688">MTSKTIDHALKGRWVLVTRAVHQSASICERIYAHDGTPVCIPLSSYRALPRAAEENQCWLESVRQADWMIFTSQNGLHFFMNALGGCECLQSVNVAAVGRKTAESLQAYGINADFIPPDYSVQGLVQAFRSGRLEAGKVAVPLGTLSNRSWLAELERLGIQVSSCVIYQTCADSRSRKSLERVLQSGCLSAITFASPSSVRFFTDLLDERQWRDALNQCVLAAIGPTTARALKKMGYPPDAVPGQFTAVDMIDALADYYSKKEGSLKNER</sequence>
<gene>
    <name evidence="11" type="ORF">M3N64_13300</name>
</gene>
<comment type="caution">
    <text evidence="11">The sequence shown here is derived from an EMBL/GenBank/DDBJ whole genome shotgun (WGS) entry which is preliminary data.</text>
</comment>
<evidence type="ECO:0000256" key="8">
    <source>
        <dbReference type="ARBA" id="ARBA00048617"/>
    </source>
</evidence>
<dbReference type="Gene3D" id="3.40.50.10090">
    <property type="match status" value="2"/>
</dbReference>
<proteinExistence type="inferred from homology"/>
<evidence type="ECO:0000256" key="7">
    <source>
        <dbReference type="ARBA" id="ARBA00040167"/>
    </source>
</evidence>
<keyword evidence="12" id="KW-1185">Reference proteome</keyword>
<accession>A0ABT0MDF4</accession>
<protein>
    <recommendedName>
        <fullName evidence="7 9">Uroporphyrinogen-III synthase</fullName>
        <ecNumber evidence="3 9">4.2.1.75</ecNumber>
    </recommendedName>
</protein>
<dbReference type="InterPro" id="IPR039793">
    <property type="entry name" value="UROS/Hem4"/>
</dbReference>
<evidence type="ECO:0000313" key="12">
    <source>
        <dbReference type="Proteomes" id="UP001203004"/>
    </source>
</evidence>
<keyword evidence="4 9" id="KW-0456">Lyase</keyword>
<comment type="similarity">
    <text evidence="2 9">Belongs to the uroporphyrinogen-III synthase family.</text>
</comment>
<comment type="pathway">
    <text evidence="1 9">Porphyrin-containing compound metabolism; protoporphyrin-IX biosynthesis; coproporphyrinogen-III from 5-aminolevulinate: step 3/4.</text>
</comment>
<name>A0ABT0MDF4_9BACL</name>
<dbReference type="InterPro" id="IPR036108">
    <property type="entry name" value="4pyrrol_syn_uPrphyn_synt_sf"/>
</dbReference>
<dbReference type="RefSeq" id="WP_249103705.1">
    <property type="nucleotide sequence ID" value="NZ_JAMAST010000026.1"/>
</dbReference>
<organism evidence="11 12">
    <name type="scientific">Sporolactobacillus mangiferae</name>
    <dbReference type="NCBI Taxonomy" id="2940498"/>
    <lineage>
        <taxon>Bacteria</taxon>
        <taxon>Bacillati</taxon>
        <taxon>Bacillota</taxon>
        <taxon>Bacilli</taxon>
        <taxon>Bacillales</taxon>
        <taxon>Sporolactobacillaceae</taxon>
        <taxon>Sporolactobacillus</taxon>
    </lineage>
</organism>
<evidence type="ECO:0000256" key="3">
    <source>
        <dbReference type="ARBA" id="ARBA00013109"/>
    </source>
</evidence>
<dbReference type="Proteomes" id="UP001203004">
    <property type="component" value="Unassembled WGS sequence"/>
</dbReference>
<dbReference type="EMBL" id="JAMAST010000026">
    <property type="protein sequence ID" value="MCL1632898.1"/>
    <property type="molecule type" value="Genomic_DNA"/>
</dbReference>